<keyword evidence="2" id="KW-0472">Membrane</keyword>
<reference evidence="3" key="1">
    <citation type="submission" date="2021-01" db="EMBL/GenBank/DDBJ databases">
        <authorList>
            <person name="Corre E."/>
            <person name="Pelletier E."/>
            <person name="Niang G."/>
            <person name="Scheremetjew M."/>
            <person name="Finn R."/>
            <person name="Kale V."/>
            <person name="Holt S."/>
            <person name="Cochrane G."/>
            <person name="Meng A."/>
            <person name="Brown T."/>
            <person name="Cohen L."/>
        </authorList>
    </citation>
    <scope>NUCLEOTIDE SEQUENCE</scope>
    <source>
        <strain evidence="3">CCMP3276</strain>
    </source>
</reference>
<evidence type="ECO:0000313" key="3">
    <source>
        <dbReference type="EMBL" id="CAD8726204.1"/>
    </source>
</evidence>
<keyword evidence="2" id="KW-0812">Transmembrane</keyword>
<feature type="compositionally biased region" description="Low complexity" evidence="1">
    <location>
        <begin position="298"/>
        <end position="316"/>
    </location>
</feature>
<keyword evidence="2" id="KW-1133">Transmembrane helix</keyword>
<feature type="region of interest" description="Disordered" evidence="1">
    <location>
        <begin position="278"/>
        <end position="316"/>
    </location>
</feature>
<dbReference type="EMBL" id="HBFE01003403">
    <property type="protein sequence ID" value="CAD8726204.1"/>
    <property type="molecule type" value="Transcribed_RNA"/>
</dbReference>
<protein>
    <submittedName>
        <fullName evidence="3">Uncharacterized protein</fullName>
    </submittedName>
</protein>
<gene>
    <name evidence="3" type="ORF">EMAD1354_LOCUS2284</name>
</gene>
<organism evidence="3">
    <name type="scientific">Erythrolobus madagascarensis</name>
    <dbReference type="NCBI Taxonomy" id="708628"/>
    <lineage>
        <taxon>Eukaryota</taxon>
        <taxon>Rhodophyta</taxon>
        <taxon>Bangiophyceae</taxon>
        <taxon>Porphyridiales</taxon>
        <taxon>Porphyridiaceae</taxon>
        <taxon>Erythrolobus</taxon>
    </lineage>
</organism>
<evidence type="ECO:0000256" key="2">
    <source>
        <dbReference type="SAM" id="Phobius"/>
    </source>
</evidence>
<proteinExistence type="predicted"/>
<sequence length="527" mass="55319">MTEQDLLDKLFLQFVSAGDEEILTTIWSFGEGLVDAFADCDAATAESEAAAGISERNGGKCMLFDENTELAYAEFFFDDAASSYAFDTPKITAANAEKGVAPSVSDFWVDDEELEGVFTVDFACSASAKGKTFAVKIAIPVTKSSTISFFVLKRCGGGYNSAVLMSIAQDDGEAESLATDGTLSGIVVPAGSASTVSLLLNESIGELAFKSPKIESSDVGVCNASLRGAARGGTLGASASLIVVNYGCKSEGKATLKLTVSIPPWDDAVAKWTKQCNAPEPEVVPPPPPKEQADGNGSSSSQEQQQQQNPPPTAGAAVSASAALVVAVAGSGIDVFRDNAPSESFSMEFNSLESIDDKHFVLPSTEARMRLVVANGAVPTDADDGARALRRATVTVSRPEVLKPLVRMNSVAVMQPTDERILEFLLACRRSGKVNVLVTIWIDAPTASAGVSSSTIEFGFVKQCRNPRKLKESGFMVTAKSYIVLLVVAGVVALAVFLYGGKRLVDCIRSQSGAAGARYQSASTTEN</sequence>
<feature type="transmembrane region" description="Helical" evidence="2">
    <location>
        <begin position="482"/>
        <end position="501"/>
    </location>
</feature>
<dbReference type="AlphaFoldDB" id="A0A7S0XK10"/>
<accession>A0A7S0XK10</accession>
<name>A0A7S0XK10_9RHOD</name>
<evidence type="ECO:0000256" key="1">
    <source>
        <dbReference type="SAM" id="MobiDB-lite"/>
    </source>
</evidence>